<dbReference type="OrthoDB" id="9785699at2"/>
<evidence type="ECO:0000256" key="3">
    <source>
        <dbReference type="ARBA" id="ARBA00023014"/>
    </source>
</evidence>
<dbReference type="EMBL" id="WVUD01000007">
    <property type="protein sequence ID" value="MYL82791.1"/>
    <property type="molecule type" value="Genomic_DNA"/>
</dbReference>
<proteinExistence type="predicted"/>
<evidence type="ECO:0000256" key="2">
    <source>
        <dbReference type="ARBA" id="ARBA00023004"/>
    </source>
</evidence>
<dbReference type="GO" id="GO:0046872">
    <property type="term" value="F:metal ion binding"/>
    <property type="evidence" value="ECO:0007669"/>
    <property type="project" value="UniProtKB-KW"/>
</dbReference>
<dbReference type="InterPro" id="IPR058240">
    <property type="entry name" value="rSAM_sf"/>
</dbReference>
<protein>
    <submittedName>
        <fullName evidence="5">Radical SAM protein</fullName>
    </submittedName>
</protein>
<dbReference type="PROSITE" id="PS51918">
    <property type="entry name" value="RADICAL_SAM"/>
    <property type="match status" value="1"/>
</dbReference>
<keyword evidence="1" id="KW-0479">Metal-binding</keyword>
<reference evidence="5 6" key="1">
    <citation type="submission" date="2020-01" db="EMBL/GenBank/DDBJ databases">
        <title>Genome sequence of Desulfovibrio aerotolerans DSM 16695(T).</title>
        <authorList>
            <person name="Karnachuk O."/>
            <person name="Avakyan M."/>
            <person name="Mardanov A."/>
            <person name="Kadnikov V."/>
            <person name="Ravin N."/>
        </authorList>
    </citation>
    <scope>NUCLEOTIDE SEQUENCE [LARGE SCALE GENOMIC DNA]</scope>
    <source>
        <strain evidence="5 6">DSM 16695</strain>
    </source>
</reference>
<dbReference type="InterPro" id="IPR040086">
    <property type="entry name" value="MJ0683-like"/>
</dbReference>
<evidence type="ECO:0000256" key="1">
    <source>
        <dbReference type="ARBA" id="ARBA00022723"/>
    </source>
</evidence>
<dbReference type="SUPFAM" id="SSF102114">
    <property type="entry name" value="Radical SAM enzymes"/>
    <property type="match status" value="1"/>
</dbReference>
<dbReference type="PANTHER" id="PTHR43432:SF3">
    <property type="entry name" value="SLR0285 PROTEIN"/>
    <property type="match status" value="1"/>
</dbReference>
<keyword evidence="6" id="KW-1185">Reference proteome</keyword>
<dbReference type="SFLD" id="SFLDS00029">
    <property type="entry name" value="Radical_SAM"/>
    <property type="match status" value="1"/>
</dbReference>
<accession>A0A7C9N158</accession>
<dbReference type="Proteomes" id="UP000482487">
    <property type="component" value="Unassembled WGS sequence"/>
</dbReference>
<evidence type="ECO:0000259" key="4">
    <source>
        <dbReference type="PROSITE" id="PS51918"/>
    </source>
</evidence>
<dbReference type="GO" id="GO:0051536">
    <property type="term" value="F:iron-sulfur cluster binding"/>
    <property type="evidence" value="ECO:0007669"/>
    <property type="project" value="UniProtKB-KW"/>
</dbReference>
<feature type="domain" description="Radical SAM core" evidence="4">
    <location>
        <begin position="17"/>
        <end position="271"/>
    </location>
</feature>
<dbReference type="SFLD" id="SFLDG01084">
    <property type="entry name" value="Uncharacterised_Radical_SAM_Su"/>
    <property type="match status" value="1"/>
</dbReference>
<dbReference type="RefSeq" id="WP_160959662.1">
    <property type="nucleotide sequence ID" value="NZ_WVUD01000007.1"/>
</dbReference>
<dbReference type="Pfam" id="PF04055">
    <property type="entry name" value="Radical_SAM"/>
    <property type="match status" value="1"/>
</dbReference>
<evidence type="ECO:0000313" key="6">
    <source>
        <dbReference type="Proteomes" id="UP000482487"/>
    </source>
</evidence>
<dbReference type="AlphaFoldDB" id="A0A7C9N158"/>
<dbReference type="Gene3D" id="3.80.30.30">
    <property type="match status" value="1"/>
</dbReference>
<keyword evidence="3" id="KW-0411">Iron-sulfur</keyword>
<keyword evidence="2" id="KW-0408">Iron</keyword>
<comment type="caution">
    <text evidence="5">The sequence shown here is derived from an EMBL/GenBank/DDBJ whole genome shotgun (WGS) entry which is preliminary data.</text>
</comment>
<evidence type="ECO:0000313" key="5">
    <source>
        <dbReference type="EMBL" id="MYL82791.1"/>
    </source>
</evidence>
<gene>
    <name evidence="5" type="ORF">GTA51_06530</name>
</gene>
<organism evidence="5 6">
    <name type="scientific">Solidesulfovibrio aerotolerans</name>
    <dbReference type="NCBI Taxonomy" id="295255"/>
    <lineage>
        <taxon>Bacteria</taxon>
        <taxon>Pseudomonadati</taxon>
        <taxon>Thermodesulfobacteriota</taxon>
        <taxon>Desulfovibrionia</taxon>
        <taxon>Desulfovibrionales</taxon>
        <taxon>Desulfovibrionaceae</taxon>
        <taxon>Solidesulfovibrio</taxon>
    </lineage>
</organism>
<dbReference type="GO" id="GO:0003824">
    <property type="term" value="F:catalytic activity"/>
    <property type="evidence" value="ECO:0007669"/>
    <property type="project" value="InterPro"/>
</dbReference>
<name>A0A7C9N158_9BACT</name>
<dbReference type="PANTHER" id="PTHR43432">
    <property type="entry name" value="SLR0285 PROTEIN"/>
    <property type="match status" value="1"/>
</dbReference>
<sequence length="312" mass="34111">MVKIVERKCTITRSPEFEKKTLATHALNVGVLCGHGCLYCSTPATLRMKTSLFPEYEGSAFKAFAAGEAIVDPTTPDRLGRELAALKPTDTVMLSTLTDAWSPEAQEFNLGRKCLEKLLRESKARVRILTKNAAVANELNLLAEYRDRVILGLSITTPLSKAKVAEVLEPRASTIQERLDALQAAHEAKVPIFGMLCPCLPGVADRQEDLDEMMSMIRPFEPVAVWAEPVNARGPGLALCQEALVSAGFIRIANEVRFIRGEREHRDYTARLIGNLNVAAAGAGLKSLLKILVYDDGGRFSGDASSVIWLKC</sequence>
<dbReference type="InterPro" id="IPR007197">
    <property type="entry name" value="rSAM"/>
</dbReference>